<proteinExistence type="predicted"/>
<dbReference type="Gene3D" id="1.10.10.10">
    <property type="entry name" value="Winged helix-like DNA-binding domain superfamily/Winged helix DNA-binding domain"/>
    <property type="match status" value="1"/>
</dbReference>
<dbReference type="EMBL" id="FOCQ01000001">
    <property type="protein sequence ID" value="SEM70641.1"/>
    <property type="molecule type" value="Genomic_DNA"/>
</dbReference>
<dbReference type="AlphaFoldDB" id="A0A1H8AJ42"/>
<keyword evidence="1" id="KW-0238">DNA-binding</keyword>
<dbReference type="InterPro" id="IPR036388">
    <property type="entry name" value="WH-like_DNA-bd_sf"/>
</dbReference>
<dbReference type="GO" id="GO:0003700">
    <property type="term" value="F:DNA-binding transcription factor activity"/>
    <property type="evidence" value="ECO:0007669"/>
    <property type="project" value="InterPro"/>
</dbReference>
<dbReference type="SMART" id="SM00418">
    <property type="entry name" value="HTH_ARSR"/>
    <property type="match status" value="1"/>
</dbReference>
<accession>A0A1H8AJ42</accession>
<name>A0A1H8AJ42_9BACL</name>
<feature type="domain" description="HTH arsR-type" evidence="2">
    <location>
        <begin position="14"/>
        <end position="96"/>
    </location>
</feature>
<sequence>MLRLSINDPEELIKVAHALSSEIRVDMLKLLNERNMNVIELAKALQIPVSTAATNVKVLENAKLILTELQPASRGAMKVCSRNFDDVHMILRPLDSPPQIECYRMEMPIGHFSDCHVIPTCGMADEESFLSEDDPLQFLYPERVKAQLLWFRTGYVEYKFPLSLPPTAEIRSIQFTMELCSEAPNYDNDWPSDMTMWVNGIEVGTWRSPGDFGDRRGKLNPAWWSDTCTQYGLLKTWKIDGSKTLIDNTEISKVTVRDLGLLNSHYVTMRIGIKPDAIHKGGINLFGKKFGDYEQDILIEVYYST</sequence>
<dbReference type="InterPro" id="IPR011991">
    <property type="entry name" value="ArsR-like_HTH"/>
</dbReference>
<dbReference type="Pfam" id="PF01022">
    <property type="entry name" value="HTH_5"/>
    <property type="match status" value="1"/>
</dbReference>
<dbReference type="STRING" id="1173111.SAMN05444955_101179"/>
<protein>
    <submittedName>
        <fullName evidence="3">Predicted transcriptional regulator</fullName>
    </submittedName>
</protein>
<dbReference type="Proteomes" id="UP000199695">
    <property type="component" value="Unassembled WGS sequence"/>
</dbReference>
<dbReference type="SUPFAM" id="SSF46785">
    <property type="entry name" value="Winged helix' DNA-binding domain"/>
    <property type="match status" value="1"/>
</dbReference>
<evidence type="ECO:0000313" key="4">
    <source>
        <dbReference type="Proteomes" id="UP000199695"/>
    </source>
</evidence>
<dbReference type="RefSeq" id="WP_089964483.1">
    <property type="nucleotide sequence ID" value="NZ_FOCQ01000001.1"/>
</dbReference>
<dbReference type="InterPro" id="IPR036390">
    <property type="entry name" value="WH_DNA-bd_sf"/>
</dbReference>
<dbReference type="CDD" id="cd00090">
    <property type="entry name" value="HTH_ARSR"/>
    <property type="match status" value="1"/>
</dbReference>
<evidence type="ECO:0000256" key="1">
    <source>
        <dbReference type="ARBA" id="ARBA00023125"/>
    </source>
</evidence>
<keyword evidence="4" id="KW-1185">Reference proteome</keyword>
<dbReference type="InterPro" id="IPR001845">
    <property type="entry name" value="HTH_ArsR_DNA-bd_dom"/>
</dbReference>
<dbReference type="OrthoDB" id="9781958at2"/>
<organism evidence="3 4">
    <name type="scientific">Lihuaxuella thermophila</name>
    <dbReference type="NCBI Taxonomy" id="1173111"/>
    <lineage>
        <taxon>Bacteria</taxon>
        <taxon>Bacillati</taxon>
        <taxon>Bacillota</taxon>
        <taxon>Bacilli</taxon>
        <taxon>Bacillales</taxon>
        <taxon>Thermoactinomycetaceae</taxon>
        <taxon>Lihuaxuella</taxon>
    </lineage>
</organism>
<dbReference type="GO" id="GO:0003677">
    <property type="term" value="F:DNA binding"/>
    <property type="evidence" value="ECO:0007669"/>
    <property type="project" value="UniProtKB-KW"/>
</dbReference>
<evidence type="ECO:0000259" key="2">
    <source>
        <dbReference type="SMART" id="SM00418"/>
    </source>
</evidence>
<evidence type="ECO:0000313" key="3">
    <source>
        <dbReference type="EMBL" id="SEM70641.1"/>
    </source>
</evidence>
<gene>
    <name evidence="3" type="ORF">SAMN05444955_101179</name>
</gene>
<reference evidence="3 4" key="1">
    <citation type="submission" date="2016-10" db="EMBL/GenBank/DDBJ databases">
        <authorList>
            <person name="de Groot N.N."/>
        </authorList>
    </citation>
    <scope>NUCLEOTIDE SEQUENCE [LARGE SCALE GENOMIC DNA]</scope>
    <source>
        <strain evidence="3 4">DSM 46701</strain>
    </source>
</reference>